<dbReference type="PROSITE" id="PS50110">
    <property type="entry name" value="RESPONSE_REGULATORY"/>
    <property type="match status" value="1"/>
</dbReference>
<evidence type="ECO:0000256" key="1">
    <source>
        <dbReference type="ARBA" id="ARBA00022553"/>
    </source>
</evidence>
<dbReference type="RefSeq" id="WP_039663752.1">
    <property type="nucleotide sequence ID" value="NZ_CP007772.1"/>
</dbReference>
<feature type="domain" description="Response regulatory" evidence="6">
    <location>
        <begin position="3"/>
        <end position="117"/>
    </location>
</feature>
<proteinExistence type="predicted"/>
<dbReference type="InterPro" id="IPR039420">
    <property type="entry name" value="WalR-like"/>
</dbReference>
<feature type="domain" description="OmpR/PhoB-type" evidence="7">
    <location>
        <begin position="124"/>
        <end position="219"/>
    </location>
</feature>
<dbReference type="PROSITE" id="PS51755">
    <property type="entry name" value="OMPR_PHOB"/>
    <property type="match status" value="1"/>
</dbReference>
<evidence type="ECO:0000256" key="4">
    <source>
        <dbReference type="PROSITE-ProRule" id="PRU00169"/>
    </source>
</evidence>
<feature type="DNA-binding region" description="OmpR/PhoB-type" evidence="5">
    <location>
        <begin position="124"/>
        <end position="219"/>
    </location>
</feature>
<keyword evidence="3 5" id="KW-0238">DNA-binding</keyword>
<dbReference type="GO" id="GO:0006355">
    <property type="term" value="P:regulation of DNA-templated transcription"/>
    <property type="evidence" value="ECO:0007669"/>
    <property type="project" value="InterPro"/>
</dbReference>
<keyword evidence="1 4" id="KW-0597">Phosphoprotein</keyword>
<accession>A0A0A8H9D7</accession>
<name>A0A0A8H9D7_9BACT</name>
<evidence type="ECO:0000256" key="2">
    <source>
        <dbReference type="ARBA" id="ARBA00023012"/>
    </source>
</evidence>
<dbReference type="PANTHER" id="PTHR48111:SF40">
    <property type="entry name" value="PHOSPHATE REGULON TRANSCRIPTIONAL REGULATORY PROTEIN PHOB"/>
    <property type="match status" value="1"/>
</dbReference>
<dbReference type="SMART" id="SM00862">
    <property type="entry name" value="Trans_reg_C"/>
    <property type="match status" value="1"/>
</dbReference>
<dbReference type="GO" id="GO:0000156">
    <property type="term" value="F:phosphorelay response regulator activity"/>
    <property type="evidence" value="ECO:0007669"/>
    <property type="project" value="TreeGrafter"/>
</dbReference>
<evidence type="ECO:0000259" key="6">
    <source>
        <dbReference type="PROSITE" id="PS50110"/>
    </source>
</evidence>
<dbReference type="EMBL" id="CP007772">
    <property type="protein sequence ID" value="AJC90701.1"/>
    <property type="molecule type" value="Genomic_DNA"/>
</dbReference>
<dbReference type="InterPro" id="IPR001867">
    <property type="entry name" value="OmpR/PhoB-type_DNA-bd"/>
</dbReference>
<dbReference type="GO" id="GO:0000976">
    <property type="term" value="F:transcription cis-regulatory region binding"/>
    <property type="evidence" value="ECO:0007669"/>
    <property type="project" value="TreeGrafter"/>
</dbReference>
<evidence type="ECO:0000256" key="3">
    <source>
        <dbReference type="ARBA" id="ARBA00023125"/>
    </source>
</evidence>
<evidence type="ECO:0000313" key="9">
    <source>
        <dbReference type="Proteomes" id="UP000031135"/>
    </source>
</evidence>
<dbReference type="Pfam" id="PF00486">
    <property type="entry name" value="Trans_reg_C"/>
    <property type="match status" value="1"/>
</dbReference>
<gene>
    <name evidence="8" type="primary">phosR</name>
    <name evidence="8" type="ORF">CSUB8521_0858</name>
</gene>
<dbReference type="CDD" id="cd00383">
    <property type="entry name" value="trans_reg_C"/>
    <property type="match status" value="1"/>
</dbReference>
<dbReference type="PANTHER" id="PTHR48111">
    <property type="entry name" value="REGULATOR OF RPOS"/>
    <property type="match status" value="1"/>
</dbReference>
<dbReference type="GO" id="GO:0032993">
    <property type="term" value="C:protein-DNA complex"/>
    <property type="evidence" value="ECO:0007669"/>
    <property type="project" value="TreeGrafter"/>
</dbReference>
<dbReference type="Proteomes" id="UP000031135">
    <property type="component" value="Chromosome"/>
</dbReference>
<dbReference type="HOGENOM" id="CLU_000445_30_3_7"/>
<dbReference type="SMART" id="SM00448">
    <property type="entry name" value="REC"/>
    <property type="match status" value="1"/>
</dbReference>
<dbReference type="AlphaFoldDB" id="A0A0A8H9D7"/>
<dbReference type="GO" id="GO:0005829">
    <property type="term" value="C:cytosol"/>
    <property type="evidence" value="ECO:0007669"/>
    <property type="project" value="TreeGrafter"/>
</dbReference>
<dbReference type="Gene3D" id="1.10.10.10">
    <property type="entry name" value="Winged helix-like DNA-binding domain superfamily/Winged helix DNA-binding domain"/>
    <property type="match status" value="1"/>
</dbReference>
<dbReference type="Pfam" id="PF00072">
    <property type="entry name" value="Response_reg"/>
    <property type="match status" value="1"/>
</dbReference>
<dbReference type="InterPro" id="IPR011006">
    <property type="entry name" value="CheY-like_superfamily"/>
</dbReference>
<evidence type="ECO:0000313" key="8">
    <source>
        <dbReference type="EMBL" id="AJC90701.1"/>
    </source>
</evidence>
<dbReference type="Gene3D" id="3.40.50.2300">
    <property type="match status" value="1"/>
</dbReference>
<reference evidence="8 9" key="1">
    <citation type="journal article" date="2014" name="Genome Biol. Evol.">
        <title>Comparative Genomics of the Campylobacter lari Group.</title>
        <authorList>
            <person name="Miller W.G."/>
            <person name="Yee E."/>
            <person name="Chapman M.H."/>
            <person name="Smith T.P."/>
            <person name="Bono J.L."/>
            <person name="Huynh S."/>
            <person name="Parker C.T."/>
            <person name="Vandamme P."/>
            <person name="Luong K."/>
            <person name="Korlach J."/>
        </authorList>
    </citation>
    <scope>NUCLEOTIDE SEQUENCE [LARGE SCALE GENOMIC DNA]</scope>
    <source>
        <strain evidence="8 9">LMG 24374</strain>
    </source>
</reference>
<dbReference type="InterPro" id="IPR036388">
    <property type="entry name" value="WH-like_DNA-bd_sf"/>
</dbReference>
<evidence type="ECO:0000259" key="7">
    <source>
        <dbReference type="PROSITE" id="PS51755"/>
    </source>
</evidence>
<dbReference type="KEGG" id="csm:CSUB8521_0858"/>
<dbReference type="OrthoDB" id="9802426at2"/>
<evidence type="ECO:0000256" key="5">
    <source>
        <dbReference type="PROSITE-ProRule" id="PRU01091"/>
    </source>
</evidence>
<dbReference type="SUPFAM" id="SSF52172">
    <property type="entry name" value="CheY-like"/>
    <property type="match status" value="1"/>
</dbReference>
<sequence length="219" mass="25957">MLNIILIEDDKDLNELITLRLSQESMRIYSYFDFFDLETFLDTNEIDLIIMDRNLPSGDSVEMIKQLRKKGYMEPVIFLSAKTLQKDILEGFEQGCDDYICKPFDFNELLFRIKAVTKRNKTPKEQISYQDFTLYIEERKLIYQTNTFENLSTLDVELLKCFFNHKNQLLSRQFLSEQVWKNDTTSDKTINTAILRLKQKIPQIKENIISVRSVGYKLC</sequence>
<keyword evidence="2" id="KW-0902">Two-component regulatory system</keyword>
<organism evidence="8 9">
    <name type="scientific">Campylobacter subantarcticus LMG 24374</name>
    <dbReference type="NCBI Taxonomy" id="1388751"/>
    <lineage>
        <taxon>Bacteria</taxon>
        <taxon>Pseudomonadati</taxon>
        <taxon>Campylobacterota</taxon>
        <taxon>Epsilonproteobacteria</taxon>
        <taxon>Campylobacterales</taxon>
        <taxon>Campylobacteraceae</taxon>
        <taxon>Campylobacter</taxon>
    </lineage>
</organism>
<protein>
    <submittedName>
        <fullName evidence="8">Two-component system response regulator</fullName>
    </submittedName>
</protein>
<feature type="modified residue" description="4-aspartylphosphate" evidence="4">
    <location>
        <position position="52"/>
    </location>
</feature>
<dbReference type="InterPro" id="IPR001789">
    <property type="entry name" value="Sig_transdc_resp-reg_receiver"/>
</dbReference>